<evidence type="ECO:0000313" key="2">
    <source>
        <dbReference type="Proteomes" id="UP000237662"/>
    </source>
</evidence>
<sequence length="1339" mass="147579">MLPTFPAYPQFAPNQILTSKNLNQLYDYLYEQERLTRTHLIGIGIVCGLEASLNEAGNQLTISRGCGVTSAGHLIIWDEDEPLEFRRPYTMPEDIDYTFFNLPGDPNATYPLWELTTDRDDDGEAVALTRNFLTGTNQDTDAGEGDEKVLLLFFECRAVDNSNCTPTSCDDKGRTVETAVRPLLIRRGDLEEIRRVLAEDHPGVEAYYALGQSYADRLALPTLRGPRFDVPNTSPVTTRDVLTTYTRALSSATLTGVQGALDAAFETLSPLLPDYPANPFAGRITGLSFVPDGSLLDSPDAVMIQYYYDHLLTVIHAYDELRARAEELFGLCCPDPDIFPRHLVLHTFTDAGVTNGMRHNWVSSPVQNRQIAGRRELLHLFERLVYLVTDTQLPTPDDRTRPAVQGIRITPSFLNRPLSRKAIPYYYDPANLPGVWNPALTAVGRSDENLGFRANEWNSSDDFVRNPLLYDLEPRNFLRIEGAIGEDYRTAVAEIRRQIETYRLPIDVVALRTGRLQTGLQIEEYDLHFGDLQSQYVVLRESLLGRLAEVLVRIYDTKILSDKQTSQPLGLRGNVQAPLLQRLPNYQFLRGTVGEFYEDHYAQHTAAAPFYAGLDTAYIAHLLLIHALAPTPGRFTPLLRDLDFAALESWSGTFLGGGRFTARFLALGLNDAQAGSPTTSPKLDLEELSDQLDELLTAGDFDALKALYAEYEDRRRIILGRQLFANFQQDHPGLQFKAGTELGGTFVLVYHGPEGDFRPPRPGRFRLLGRILNAGQPVPGARLRVVGANLAAATVAKGDFRLQVDQLPVQVRLEVPGAEARVITIRDDNEFVELDLANLALPRAEAPIPGLTIGTVIADFYLPYRCCGGGIPIEVFPPAPPEEPTEPLTAEVRQVGCSRTMRSLLIGEVAFTASGGTPPYFLEDANGNRQPLPEEALEVFGGFAGTITDSAAGSVAVSLTLRGVVTVNLVGSPVCTDENQRFSQDFEVIGGQPPYTFVQPDGSQESLEQGAVGTVRGIASGNEFTLIVADDSEAKCGTQVAIGPHTCTVDEPDCGLPCDGIATRASYPLWLQRPSQFTEFRSVTFDVLQLTLTDEAGNAFALGPVELRRMNADIRRILAGVNAILTAANFPEVTKAILDRIATGAEDHINGPLNLPNSEPGLRLSSVNNEAFDRFNAELFDCHDWVLEVGLQYQEAIINRDARLPRRRRVTYTKTAVNFESRIVSDNQDQQSAAATSSFDRFRVNRCEPNAPAEALCRDQPSEVEIRVDGRGQGRQLSVDGDLQNLDLFWDITFSIPNLSNEQQFGVGIIQSDLTAAVHLLLVDPETGCFTVASTNIGT</sequence>
<comment type="caution">
    <text evidence="1">The sequence shown here is derived from an EMBL/GenBank/DDBJ whole genome shotgun (WGS) entry which is preliminary data.</text>
</comment>
<dbReference type="OrthoDB" id="1488462at2"/>
<evidence type="ECO:0000313" key="1">
    <source>
        <dbReference type="EMBL" id="PPK87916.1"/>
    </source>
</evidence>
<dbReference type="Proteomes" id="UP000237662">
    <property type="component" value="Unassembled WGS sequence"/>
</dbReference>
<reference evidence="1 2" key="1">
    <citation type="submission" date="2018-02" db="EMBL/GenBank/DDBJ databases">
        <title>Genomic Encyclopedia of Archaeal and Bacterial Type Strains, Phase II (KMG-II): from individual species to whole genera.</title>
        <authorList>
            <person name="Goeker M."/>
        </authorList>
    </citation>
    <scope>NUCLEOTIDE SEQUENCE [LARGE SCALE GENOMIC DNA]</scope>
    <source>
        <strain evidence="1 2">DSM 29526</strain>
    </source>
</reference>
<proteinExistence type="predicted"/>
<dbReference type="EMBL" id="PTJC01000005">
    <property type="protein sequence ID" value="PPK87916.1"/>
    <property type="molecule type" value="Genomic_DNA"/>
</dbReference>
<organism evidence="1 2">
    <name type="scientific">Neolewinella xylanilytica</name>
    <dbReference type="NCBI Taxonomy" id="1514080"/>
    <lineage>
        <taxon>Bacteria</taxon>
        <taxon>Pseudomonadati</taxon>
        <taxon>Bacteroidota</taxon>
        <taxon>Saprospiria</taxon>
        <taxon>Saprospirales</taxon>
        <taxon>Lewinellaceae</taxon>
        <taxon>Neolewinella</taxon>
    </lineage>
</organism>
<gene>
    <name evidence="1" type="ORF">CLV84_0875</name>
</gene>
<dbReference type="RefSeq" id="WP_104418495.1">
    <property type="nucleotide sequence ID" value="NZ_PTJC01000005.1"/>
</dbReference>
<accession>A0A2S6I8T7</accession>
<keyword evidence="2" id="KW-1185">Reference proteome</keyword>
<protein>
    <submittedName>
        <fullName evidence="1">Uncharacterized protein</fullName>
    </submittedName>
</protein>
<name>A0A2S6I8T7_9BACT</name>